<comment type="caution">
    <text evidence="1">The sequence shown here is derived from an EMBL/GenBank/DDBJ whole genome shotgun (WGS) entry which is preliminary data.</text>
</comment>
<dbReference type="EMBL" id="BARW01003428">
    <property type="protein sequence ID" value="GAI66913.1"/>
    <property type="molecule type" value="Genomic_DNA"/>
</dbReference>
<name>X1QFD8_9ZZZZ</name>
<organism evidence="1">
    <name type="scientific">marine sediment metagenome</name>
    <dbReference type="NCBI Taxonomy" id="412755"/>
    <lineage>
        <taxon>unclassified sequences</taxon>
        <taxon>metagenomes</taxon>
        <taxon>ecological metagenomes</taxon>
    </lineage>
</organism>
<protein>
    <submittedName>
        <fullName evidence="1">Uncharacterized protein</fullName>
    </submittedName>
</protein>
<gene>
    <name evidence="1" type="ORF">S12H4_08755</name>
</gene>
<evidence type="ECO:0000313" key="1">
    <source>
        <dbReference type="EMBL" id="GAI66913.1"/>
    </source>
</evidence>
<reference evidence="1" key="1">
    <citation type="journal article" date="2014" name="Front. Microbiol.">
        <title>High frequency of phylogenetically diverse reductive dehalogenase-homologous genes in deep subseafloor sedimentary metagenomes.</title>
        <authorList>
            <person name="Kawai M."/>
            <person name="Futagami T."/>
            <person name="Toyoda A."/>
            <person name="Takaki Y."/>
            <person name="Nishi S."/>
            <person name="Hori S."/>
            <person name="Arai W."/>
            <person name="Tsubouchi T."/>
            <person name="Morono Y."/>
            <person name="Uchiyama I."/>
            <person name="Ito T."/>
            <person name="Fujiyama A."/>
            <person name="Inagaki F."/>
            <person name="Takami H."/>
        </authorList>
    </citation>
    <scope>NUCLEOTIDE SEQUENCE</scope>
    <source>
        <strain evidence="1">Expedition CK06-06</strain>
    </source>
</reference>
<accession>X1QFD8</accession>
<dbReference type="AlphaFoldDB" id="X1QFD8"/>
<dbReference type="SUPFAM" id="SSF63825">
    <property type="entry name" value="YWTD domain"/>
    <property type="match status" value="1"/>
</dbReference>
<sequence>GLGGDANTIWHCDNDSGLIYELLTTDFSVDRSALCPAPWPYGIGGDADTIWHCDVNSDIIYELFTTDFSVDRFADSPSTIPYGVGGDADTIWHCDDASNLIYELDADGVAAGLENKSAGIAAKMMAAGVL</sequence>
<feature type="non-terminal residue" evidence="1">
    <location>
        <position position="1"/>
    </location>
</feature>
<proteinExistence type="predicted"/>